<dbReference type="PANTHER" id="PTHR12304">
    <property type="entry name" value="INOSINE-URIDINE PREFERRING NUCLEOSIDE HYDROLASE"/>
    <property type="match status" value="1"/>
</dbReference>
<comment type="caution">
    <text evidence="4">The sequence shown here is derived from an EMBL/GenBank/DDBJ whole genome shotgun (WGS) entry which is preliminary data.</text>
</comment>
<dbReference type="InterPro" id="IPR023186">
    <property type="entry name" value="IUNH"/>
</dbReference>
<dbReference type="PANTHER" id="PTHR12304:SF4">
    <property type="entry name" value="URIDINE NUCLEOSIDASE"/>
    <property type="match status" value="1"/>
</dbReference>
<evidence type="ECO:0000259" key="3">
    <source>
        <dbReference type="Pfam" id="PF01156"/>
    </source>
</evidence>
<dbReference type="CDD" id="cd02650">
    <property type="entry name" value="nuc_hydro_CaPnhB"/>
    <property type="match status" value="1"/>
</dbReference>
<evidence type="ECO:0000313" key="5">
    <source>
        <dbReference type="Proteomes" id="UP001315686"/>
    </source>
</evidence>
<evidence type="ECO:0000313" key="4">
    <source>
        <dbReference type="EMBL" id="MBT0958204.1"/>
    </source>
</evidence>
<keyword evidence="1 4" id="KW-0378">Hydrolase</keyword>
<dbReference type="GO" id="GO:0008477">
    <property type="term" value="F:purine nucleosidase activity"/>
    <property type="evidence" value="ECO:0007669"/>
    <property type="project" value="TreeGrafter"/>
</dbReference>
<evidence type="ECO:0000256" key="1">
    <source>
        <dbReference type="ARBA" id="ARBA00022801"/>
    </source>
</evidence>
<dbReference type="Pfam" id="PF01156">
    <property type="entry name" value="IU_nuc_hydro"/>
    <property type="match status" value="1"/>
</dbReference>
<name>A0AAP2CPI1_9RHOB</name>
<evidence type="ECO:0000256" key="2">
    <source>
        <dbReference type="ARBA" id="ARBA00023295"/>
    </source>
</evidence>
<gene>
    <name evidence="4" type="ORF">IV417_12465</name>
</gene>
<dbReference type="GO" id="GO:0006152">
    <property type="term" value="P:purine nucleoside catabolic process"/>
    <property type="evidence" value="ECO:0007669"/>
    <property type="project" value="TreeGrafter"/>
</dbReference>
<protein>
    <submittedName>
        <fullName evidence="4">Nucleoside hydrolase</fullName>
    </submittedName>
</protein>
<organism evidence="4 5">
    <name type="scientific">Harenicola maris</name>
    <dbReference type="NCBI Taxonomy" id="2841044"/>
    <lineage>
        <taxon>Bacteria</taxon>
        <taxon>Pseudomonadati</taxon>
        <taxon>Pseudomonadota</taxon>
        <taxon>Alphaproteobacteria</taxon>
        <taxon>Rhodobacterales</taxon>
        <taxon>Paracoccaceae</taxon>
        <taxon>Harenicola</taxon>
    </lineage>
</organism>
<dbReference type="RefSeq" id="WP_327794418.1">
    <property type="nucleotide sequence ID" value="NZ_JADQAZ010000002.1"/>
</dbReference>
<accession>A0AAP2CPI1</accession>
<dbReference type="Gene3D" id="3.90.245.10">
    <property type="entry name" value="Ribonucleoside hydrolase-like"/>
    <property type="match status" value="1"/>
</dbReference>
<dbReference type="InterPro" id="IPR001910">
    <property type="entry name" value="Inosine/uridine_hydrolase_dom"/>
</dbReference>
<dbReference type="SUPFAM" id="SSF53590">
    <property type="entry name" value="Nucleoside hydrolase"/>
    <property type="match status" value="1"/>
</dbReference>
<reference evidence="4 5" key="1">
    <citation type="journal article" date="2021" name="Arch. Microbiol.">
        <title>Harenicola maris gen. nov., sp. nov. isolated from the Sea of Japan shallow sediments.</title>
        <authorList>
            <person name="Romanenko L.A."/>
            <person name="Kurilenko V.V."/>
            <person name="Chernysheva N.Y."/>
            <person name="Tekutyeva L.A."/>
            <person name="Velansky P.V."/>
            <person name="Svetashev V.I."/>
            <person name="Isaeva M.P."/>
        </authorList>
    </citation>
    <scope>NUCLEOTIDE SEQUENCE [LARGE SCALE GENOMIC DNA]</scope>
    <source>
        <strain evidence="4 5">KMM 3653</strain>
    </source>
</reference>
<sequence length="309" mass="32093">MPRNVKMIIDTDPGIDDAMAIFYAVAAPEVEVVALTSIFGNVHTAQATRNALYLAGFAGLDVPVAQGAELPLGGQAIYPSYNVHGAEGLGTRPAPEVQGEPVSETAAMLMTRMAAEAPGEITLCALGPLTNVAAALRLDPAFARNIARIVVMGGSIDAGGNKTPHAEANIVNDPEAAAEVFASGAPVVMVGLDVTHRITCSGADFSAMAGEAPLHGGLLQDLAQFYIAFTESRGKFDGCYLHDPAAVIACTHPELFDTVEAAVDVELTGEARGRTHTAPRRSTPVIEVCKGVASSDVKSLFTRRIASLT</sequence>
<dbReference type="InterPro" id="IPR036452">
    <property type="entry name" value="Ribo_hydro-like"/>
</dbReference>
<dbReference type="Proteomes" id="UP001315686">
    <property type="component" value="Unassembled WGS sequence"/>
</dbReference>
<dbReference type="GO" id="GO:0005829">
    <property type="term" value="C:cytosol"/>
    <property type="evidence" value="ECO:0007669"/>
    <property type="project" value="TreeGrafter"/>
</dbReference>
<feature type="domain" description="Inosine/uridine-preferring nucleoside hydrolase" evidence="3">
    <location>
        <begin position="7"/>
        <end position="293"/>
    </location>
</feature>
<proteinExistence type="predicted"/>
<dbReference type="AlphaFoldDB" id="A0AAP2CPI1"/>
<keyword evidence="2" id="KW-0326">Glycosidase</keyword>
<dbReference type="EMBL" id="JADQAZ010000002">
    <property type="protein sequence ID" value="MBT0958204.1"/>
    <property type="molecule type" value="Genomic_DNA"/>
</dbReference>
<keyword evidence="5" id="KW-1185">Reference proteome</keyword>